<feature type="binding site" evidence="9">
    <location>
        <position position="115"/>
    </location>
    <ligand>
        <name>ATP</name>
        <dbReference type="ChEBI" id="CHEBI:30616"/>
    </ligand>
</feature>
<evidence type="ECO:0000256" key="7">
    <source>
        <dbReference type="ARBA" id="ARBA00047899"/>
    </source>
</evidence>
<dbReference type="PANTHER" id="PTHR46821">
    <property type="entry name" value="OS07G0586332 PROTEIN"/>
    <property type="match status" value="1"/>
</dbReference>
<dbReference type="InterPro" id="IPR011009">
    <property type="entry name" value="Kinase-like_dom_sf"/>
</dbReference>
<protein>
    <recommendedName>
        <fullName evidence="1">non-specific serine/threonine protein kinase</fullName>
        <ecNumber evidence="1">2.7.11.1</ecNumber>
    </recommendedName>
</protein>
<feature type="transmembrane region" description="Helical" evidence="12">
    <location>
        <begin position="20"/>
        <end position="46"/>
    </location>
</feature>
<dbReference type="PROSITE" id="PS00108">
    <property type="entry name" value="PROTEIN_KINASE_ST"/>
    <property type="match status" value="1"/>
</dbReference>
<gene>
    <name evidence="14" type="ORF">NYM_LOCUS15991</name>
</gene>
<reference evidence="14" key="1">
    <citation type="submission" date="2019-09" db="EMBL/GenBank/DDBJ databases">
        <authorList>
            <person name="Zhang L."/>
        </authorList>
    </citation>
    <scope>NUCLEOTIDE SEQUENCE</scope>
</reference>
<evidence type="ECO:0000256" key="9">
    <source>
        <dbReference type="PROSITE-ProRule" id="PRU10141"/>
    </source>
</evidence>
<evidence type="ECO:0000256" key="11">
    <source>
        <dbReference type="SAM" id="MobiDB-lite"/>
    </source>
</evidence>
<name>A0A5K1BXQ2_9MAGN</name>
<evidence type="ECO:0000256" key="3">
    <source>
        <dbReference type="ARBA" id="ARBA00022679"/>
    </source>
</evidence>
<evidence type="ECO:0000256" key="6">
    <source>
        <dbReference type="ARBA" id="ARBA00022840"/>
    </source>
</evidence>
<dbReference type="GO" id="GO:0005524">
    <property type="term" value="F:ATP binding"/>
    <property type="evidence" value="ECO:0007669"/>
    <property type="project" value="UniProtKB-UniRule"/>
</dbReference>
<dbReference type="OrthoDB" id="4062651at2759"/>
<evidence type="ECO:0000256" key="1">
    <source>
        <dbReference type="ARBA" id="ARBA00012513"/>
    </source>
</evidence>
<dbReference type="InterPro" id="IPR008271">
    <property type="entry name" value="Ser/Thr_kinase_AS"/>
</dbReference>
<dbReference type="InterPro" id="IPR017441">
    <property type="entry name" value="Protein_kinase_ATP_BS"/>
</dbReference>
<evidence type="ECO:0000256" key="8">
    <source>
        <dbReference type="ARBA" id="ARBA00048679"/>
    </source>
</evidence>
<dbReference type="Pfam" id="PF00069">
    <property type="entry name" value="Pkinase"/>
    <property type="match status" value="2"/>
</dbReference>
<dbReference type="EMBL" id="LR721781">
    <property type="protein sequence ID" value="VVW19766.1"/>
    <property type="molecule type" value="Genomic_DNA"/>
</dbReference>
<evidence type="ECO:0000256" key="4">
    <source>
        <dbReference type="ARBA" id="ARBA00022741"/>
    </source>
</evidence>
<evidence type="ECO:0000256" key="2">
    <source>
        <dbReference type="ARBA" id="ARBA00022527"/>
    </source>
</evidence>
<keyword evidence="3" id="KW-0808">Transferase</keyword>
<keyword evidence="5" id="KW-0418">Kinase</keyword>
<proteinExistence type="predicted"/>
<dbReference type="Gene3D" id="1.10.510.10">
    <property type="entry name" value="Transferase(Phosphotransferase) domain 1"/>
    <property type="match status" value="2"/>
</dbReference>
<dbReference type="Gene3D" id="3.30.200.20">
    <property type="entry name" value="Phosphorylase Kinase, domain 1"/>
    <property type="match status" value="1"/>
</dbReference>
<dbReference type="OMA" id="GGGPCEH"/>
<dbReference type="PROSITE" id="PS00107">
    <property type="entry name" value="PROTEIN_KINASE_ATP"/>
    <property type="match status" value="1"/>
</dbReference>
<evidence type="ECO:0000256" key="10">
    <source>
        <dbReference type="SAM" id="Coils"/>
    </source>
</evidence>
<dbReference type="AlphaFoldDB" id="A0A5K1BXQ2"/>
<keyword evidence="4 9" id="KW-0547">Nucleotide-binding</keyword>
<sequence>MTSRGIPTTSNHASNIRIKVLILCLVISGSTLLVLILVFALLYLWFVRLSSSKTTPCDSIPAGGAVEPAPLRPFSYRELRVMTDSFNPRNELGRGGSGTVYLGRLRDGKSVAVKKLDASSLQAEREYQNEIQILGNLRSPHLVSLLGYCSDPNRRALVYEFMPNRSLQEALFAEGSPKKIPWTDRYKAVLDIARALAFLHHDCDPPVIHGDIKPSNVLLGADFTAKLSDFGISRVRVEGDMGFEFFSQELWKSQELEKSSALNSEVDFGFALPSVKVDSGARVMDEGCSLKGKGVSTDREFAPSEEDCGTEHSRELTASVARNDLNGQWGRDWWWKQDESEELQSKDYVMEWIGSQIYGSGDHENRDVESGNLGGADAPPEEEAGEVKEVKKGKQRKIKEWWKEEYFAEMNEKSNRLRKFEDKLKRLGSARLWKRHDWVGESSCRFDNVIDGMSFRRSWRRKKNQSRCSEMWSGDLFSRELSSTTSMRGTICYVAPEYGGCGYLMEKGDIYSFGVLVLVVVSGRRPLHISSSPMELQKANLISWARQLAQTGNVLDLVDQNLKNEYNKDQASRCINLALLCLQRAPELRPDSADVVKILNGEADLPTLPVESPPGKSFHKTRKRAMVDAD</sequence>
<dbReference type="FunFam" id="1.10.510.10:FF:000780">
    <property type="entry name" value="Receptor-like serine/threonine-protein kinase At4g25390"/>
    <property type="match status" value="1"/>
</dbReference>
<evidence type="ECO:0000313" key="14">
    <source>
        <dbReference type="EMBL" id="VVW19766.1"/>
    </source>
</evidence>
<dbReference type="PANTHER" id="PTHR46821:SF4">
    <property type="entry name" value="OS08G0275200 PROTEIN"/>
    <property type="match status" value="1"/>
</dbReference>
<feature type="domain" description="Protein kinase" evidence="13">
    <location>
        <begin position="86"/>
        <end position="608"/>
    </location>
</feature>
<feature type="coiled-coil region" evidence="10">
    <location>
        <begin position="403"/>
        <end position="430"/>
    </location>
</feature>
<comment type="catalytic activity">
    <reaction evidence="8">
        <text>L-seryl-[protein] + ATP = O-phospho-L-seryl-[protein] + ADP + H(+)</text>
        <dbReference type="Rhea" id="RHEA:17989"/>
        <dbReference type="Rhea" id="RHEA-COMP:9863"/>
        <dbReference type="Rhea" id="RHEA-COMP:11604"/>
        <dbReference type="ChEBI" id="CHEBI:15378"/>
        <dbReference type="ChEBI" id="CHEBI:29999"/>
        <dbReference type="ChEBI" id="CHEBI:30616"/>
        <dbReference type="ChEBI" id="CHEBI:83421"/>
        <dbReference type="ChEBI" id="CHEBI:456216"/>
        <dbReference type="EC" id="2.7.11.1"/>
    </reaction>
</comment>
<dbReference type="SUPFAM" id="SSF56112">
    <property type="entry name" value="Protein kinase-like (PK-like)"/>
    <property type="match status" value="1"/>
</dbReference>
<evidence type="ECO:0000259" key="13">
    <source>
        <dbReference type="PROSITE" id="PS50011"/>
    </source>
</evidence>
<keyword evidence="2" id="KW-0723">Serine/threonine-protein kinase</keyword>
<dbReference type="Gramene" id="NC3G0226860.1">
    <property type="protein sequence ID" value="NC3G0226860.1:cds"/>
    <property type="gene ID" value="NC3G0226860"/>
</dbReference>
<dbReference type="PROSITE" id="PS50011">
    <property type="entry name" value="PROTEIN_KINASE_DOM"/>
    <property type="match status" value="1"/>
</dbReference>
<feature type="region of interest" description="Disordered" evidence="11">
    <location>
        <begin position="361"/>
        <end position="390"/>
    </location>
</feature>
<comment type="catalytic activity">
    <reaction evidence="7">
        <text>L-threonyl-[protein] + ATP = O-phospho-L-threonyl-[protein] + ADP + H(+)</text>
        <dbReference type="Rhea" id="RHEA:46608"/>
        <dbReference type="Rhea" id="RHEA-COMP:11060"/>
        <dbReference type="Rhea" id="RHEA-COMP:11605"/>
        <dbReference type="ChEBI" id="CHEBI:15378"/>
        <dbReference type="ChEBI" id="CHEBI:30013"/>
        <dbReference type="ChEBI" id="CHEBI:30616"/>
        <dbReference type="ChEBI" id="CHEBI:61977"/>
        <dbReference type="ChEBI" id="CHEBI:456216"/>
        <dbReference type="EC" id="2.7.11.1"/>
    </reaction>
</comment>
<dbReference type="FunFam" id="1.10.510.10:FF:001023">
    <property type="entry name" value="Os07g0541700 protein"/>
    <property type="match status" value="1"/>
</dbReference>
<evidence type="ECO:0000256" key="5">
    <source>
        <dbReference type="ARBA" id="ARBA00022777"/>
    </source>
</evidence>
<dbReference type="InterPro" id="IPR044576">
    <property type="entry name" value="At4g25390-like"/>
</dbReference>
<organism evidence="14">
    <name type="scientific">Nymphaea colorata</name>
    <name type="common">pocket water lily</name>
    <dbReference type="NCBI Taxonomy" id="210225"/>
    <lineage>
        <taxon>Eukaryota</taxon>
        <taxon>Viridiplantae</taxon>
        <taxon>Streptophyta</taxon>
        <taxon>Embryophyta</taxon>
        <taxon>Tracheophyta</taxon>
        <taxon>Spermatophyta</taxon>
        <taxon>Magnoliopsida</taxon>
        <taxon>Nymphaeales</taxon>
        <taxon>Nymphaeaceae</taxon>
        <taxon>Nymphaea</taxon>
    </lineage>
</organism>
<evidence type="ECO:0000256" key="12">
    <source>
        <dbReference type="SAM" id="Phobius"/>
    </source>
</evidence>
<dbReference type="SMART" id="SM00220">
    <property type="entry name" value="S_TKc"/>
    <property type="match status" value="1"/>
</dbReference>
<accession>A0A5K1BXQ2</accession>
<keyword evidence="12" id="KW-1133">Transmembrane helix</keyword>
<keyword evidence="6 9" id="KW-0067">ATP-binding</keyword>
<dbReference type="EC" id="2.7.11.1" evidence="1"/>
<keyword evidence="10" id="KW-0175">Coiled coil</keyword>
<keyword evidence="12" id="KW-0472">Membrane</keyword>
<keyword evidence="12" id="KW-0812">Transmembrane</keyword>
<dbReference type="GO" id="GO:0004674">
    <property type="term" value="F:protein serine/threonine kinase activity"/>
    <property type="evidence" value="ECO:0007669"/>
    <property type="project" value="UniProtKB-KW"/>
</dbReference>
<feature type="region of interest" description="Disordered" evidence="11">
    <location>
        <begin position="607"/>
        <end position="630"/>
    </location>
</feature>
<dbReference type="InterPro" id="IPR000719">
    <property type="entry name" value="Prot_kinase_dom"/>
</dbReference>